<feature type="domain" description="RING-type" evidence="13">
    <location>
        <begin position="53"/>
        <end position="100"/>
    </location>
</feature>
<dbReference type="InterPro" id="IPR001841">
    <property type="entry name" value="Znf_RING"/>
</dbReference>
<proteinExistence type="inferred from homology"/>
<evidence type="ECO:0000256" key="5">
    <source>
        <dbReference type="ARBA" id="ARBA00022723"/>
    </source>
</evidence>
<accession>A0A6H5J6H1</accession>
<organism evidence="14 15">
    <name type="scientific">Trichogramma brassicae</name>
    <dbReference type="NCBI Taxonomy" id="86971"/>
    <lineage>
        <taxon>Eukaryota</taxon>
        <taxon>Metazoa</taxon>
        <taxon>Ecdysozoa</taxon>
        <taxon>Arthropoda</taxon>
        <taxon>Hexapoda</taxon>
        <taxon>Insecta</taxon>
        <taxon>Pterygota</taxon>
        <taxon>Neoptera</taxon>
        <taxon>Endopterygota</taxon>
        <taxon>Hymenoptera</taxon>
        <taxon>Apocrita</taxon>
        <taxon>Proctotrupomorpha</taxon>
        <taxon>Chalcidoidea</taxon>
        <taxon>Trichogrammatidae</taxon>
        <taxon>Trichogramma</taxon>
    </lineage>
</organism>
<dbReference type="PANTHER" id="PTHR12981:SF0">
    <property type="entry name" value="ZINC FINGER PROTEIN-LIKE 1"/>
    <property type="match status" value="1"/>
</dbReference>
<dbReference type="InterPro" id="IPR019786">
    <property type="entry name" value="Zinc_finger_PHD-type_CS"/>
</dbReference>
<sequence length="309" mass="35573">MGLCKCPKRKVTNQFCFEHRVNVCENCMVTNHPRCVIRSYLQWLQDCDCNPICTFCEESLSSRESCRLTCYHVYHWACLDAHCRSLSESTENANFQCPECYTEIIPQPNLVSPVADVLREKLTHVNWARTVLGLPMLSNDEEQKPNNSHNLIDLENSQSMHHAANFSSSRKNGSTLSSNLTTNNTHSNNRNSGPPYSVVDMESALTNSSSRRTYLEPHNDNKNSSYDMDEKKYQKRSIISMFKSWYRVHRLRRYTNGSLRKRYAILLAAAITAFIILMMLFSWLGKMVTDGDPSYDPMNNPMINVEDNN</sequence>
<keyword evidence="6 10" id="KW-0863">Zinc-finger</keyword>
<dbReference type="InterPro" id="IPR058731">
    <property type="entry name" value="Znf-B_box_ZFPL1-like"/>
</dbReference>
<dbReference type="PROSITE" id="PS01359">
    <property type="entry name" value="ZF_PHD_1"/>
    <property type="match status" value="1"/>
</dbReference>
<keyword evidence="15" id="KW-1185">Reference proteome</keyword>
<dbReference type="PANTHER" id="PTHR12981">
    <property type="entry name" value="ZINC FINGER PROTEIN-LIKE 1"/>
    <property type="match status" value="1"/>
</dbReference>
<keyword evidence="8 11" id="KW-1133">Transmembrane helix</keyword>
<evidence type="ECO:0000256" key="11">
    <source>
        <dbReference type="RuleBase" id="RU369078"/>
    </source>
</evidence>
<protein>
    <recommendedName>
        <fullName evidence="3 11">Zinc finger protein-like 1 homolog</fullName>
    </recommendedName>
</protein>
<feature type="region of interest" description="Disordered" evidence="12">
    <location>
        <begin position="164"/>
        <end position="228"/>
    </location>
</feature>
<dbReference type="GO" id="GO:0005794">
    <property type="term" value="C:Golgi apparatus"/>
    <property type="evidence" value="ECO:0007669"/>
    <property type="project" value="TreeGrafter"/>
</dbReference>
<evidence type="ECO:0000256" key="10">
    <source>
        <dbReference type="PROSITE-ProRule" id="PRU00175"/>
    </source>
</evidence>
<evidence type="ECO:0000256" key="12">
    <source>
        <dbReference type="SAM" id="MobiDB-lite"/>
    </source>
</evidence>
<evidence type="ECO:0000256" key="9">
    <source>
        <dbReference type="ARBA" id="ARBA00023136"/>
    </source>
</evidence>
<reference evidence="14 15" key="1">
    <citation type="submission" date="2020-02" db="EMBL/GenBank/DDBJ databases">
        <authorList>
            <person name="Ferguson B K."/>
        </authorList>
    </citation>
    <scope>NUCLEOTIDE SEQUENCE [LARGE SCALE GENOMIC DNA]</scope>
</reference>
<name>A0A6H5J6H1_9HYME</name>
<feature type="compositionally biased region" description="Low complexity" evidence="12">
    <location>
        <begin position="172"/>
        <end position="193"/>
    </location>
</feature>
<dbReference type="SMART" id="SM00184">
    <property type="entry name" value="RING"/>
    <property type="match status" value="1"/>
</dbReference>
<evidence type="ECO:0000259" key="13">
    <source>
        <dbReference type="PROSITE" id="PS50089"/>
    </source>
</evidence>
<dbReference type="Pfam" id="PF25998">
    <property type="entry name" value="U-box_ZFPL1"/>
    <property type="match status" value="1"/>
</dbReference>
<evidence type="ECO:0000256" key="2">
    <source>
        <dbReference type="ARBA" id="ARBA00005561"/>
    </source>
</evidence>
<dbReference type="AlphaFoldDB" id="A0A6H5J6H1"/>
<evidence type="ECO:0000256" key="1">
    <source>
        <dbReference type="ARBA" id="ARBA00004167"/>
    </source>
</evidence>
<evidence type="ECO:0000256" key="6">
    <source>
        <dbReference type="ARBA" id="ARBA00022771"/>
    </source>
</evidence>
<feature type="transmembrane region" description="Helical" evidence="11">
    <location>
        <begin position="263"/>
        <end position="284"/>
    </location>
</feature>
<keyword evidence="4 11" id="KW-0812">Transmembrane</keyword>
<keyword evidence="5 11" id="KW-0479">Metal-binding</keyword>
<gene>
    <name evidence="14" type="ORF">TBRA_LOCUS15745</name>
</gene>
<evidence type="ECO:0000256" key="4">
    <source>
        <dbReference type="ARBA" id="ARBA00022692"/>
    </source>
</evidence>
<dbReference type="GO" id="GO:0016020">
    <property type="term" value="C:membrane"/>
    <property type="evidence" value="ECO:0007669"/>
    <property type="project" value="UniProtKB-SubCell"/>
</dbReference>
<evidence type="ECO:0000313" key="15">
    <source>
        <dbReference type="Proteomes" id="UP000479190"/>
    </source>
</evidence>
<comment type="similarity">
    <text evidence="2 11">Belongs to the ZFPL1 family.</text>
</comment>
<dbReference type="OrthoDB" id="1916590at2759"/>
<evidence type="ECO:0000256" key="3">
    <source>
        <dbReference type="ARBA" id="ARBA00013701"/>
    </source>
</evidence>
<dbReference type="Pfam" id="PF25993">
    <property type="entry name" value="zf-B_box_ZFPL1"/>
    <property type="match status" value="1"/>
</dbReference>
<keyword evidence="7 11" id="KW-0862">Zinc</keyword>
<dbReference type="Proteomes" id="UP000479190">
    <property type="component" value="Unassembled WGS sequence"/>
</dbReference>
<comment type="subcellular location">
    <subcellularLocation>
        <location evidence="1 11">Membrane</location>
        <topology evidence="1 11">Single-pass membrane protein</topology>
    </subcellularLocation>
</comment>
<dbReference type="InterPro" id="IPR039043">
    <property type="entry name" value="ZFPL1"/>
</dbReference>
<evidence type="ECO:0000313" key="14">
    <source>
        <dbReference type="EMBL" id="CAB0044157.1"/>
    </source>
</evidence>
<dbReference type="PROSITE" id="PS50089">
    <property type="entry name" value="ZF_RING_2"/>
    <property type="match status" value="1"/>
</dbReference>
<evidence type="ECO:0000256" key="7">
    <source>
        <dbReference type="ARBA" id="ARBA00022833"/>
    </source>
</evidence>
<dbReference type="InterPro" id="IPR058730">
    <property type="entry name" value="U-box_ZFPL1-like"/>
</dbReference>
<evidence type="ECO:0000256" key="8">
    <source>
        <dbReference type="ARBA" id="ARBA00022989"/>
    </source>
</evidence>
<keyword evidence="9 11" id="KW-0472">Membrane</keyword>
<dbReference type="EMBL" id="CADCXV010001405">
    <property type="protein sequence ID" value="CAB0044157.1"/>
    <property type="molecule type" value="Genomic_DNA"/>
</dbReference>
<dbReference type="GO" id="GO:0008270">
    <property type="term" value="F:zinc ion binding"/>
    <property type="evidence" value="ECO:0007669"/>
    <property type="project" value="UniProtKB-UniRule"/>
</dbReference>